<sequence>MSTYFVPGVAPLREALRLASMIPNLRQAEQDAFPTPRHKAGEDYPELTERLDYWVQPQGNLGKLLKESTDTALEAHLTKMLSTSFGKDASSTKWLGPCEVRKYGLINPKLLFKDLVKRESVRQWLKDAIEDGVGNVYTVLDATTVQGLKQSSKSNVKGEVPAVDIVTHGATALIPGVLDLDVGGSVKRERSHAEADASYMEGERVYAFCYRRINFSIFTLGNKAASARLQHENCWALTADNRGQDDGEDDEGVEVELAENEEAGEDRFEIPGAAENE</sequence>
<dbReference type="eggNOG" id="ENOG502RNIS">
    <property type="taxonomic scope" value="Eukaryota"/>
</dbReference>
<evidence type="ECO:0000313" key="3">
    <source>
        <dbReference type="Proteomes" id="UP000019374"/>
    </source>
</evidence>
<name>T5AMS1_OPHSC</name>
<accession>T5AMS1</accession>
<protein>
    <submittedName>
        <fullName evidence="2">Uncharacterized protein</fullName>
    </submittedName>
</protein>
<dbReference type="AlphaFoldDB" id="T5AMS1"/>
<dbReference type="HOGENOM" id="CLU_065414_0_0_1"/>
<gene>
    <name evidence="2" type="ORF">OCS_00591</name>
</gene>
<feature type="region of interest" description="Disordered" evidence="1">
    <location>
        <begin position="258"/>
        <end position="277"/>
    </location>
</feature>
<evidence type="ECO:0000313" key="2">
    <source>
        <dbReference type="EMBL" id="EQL03711.1"/>
    </source>
</evidence>
<dbReference type="Proteomes" id="UP000019374">
    <property type="component" value="Unassembled WGS sequence"/>
</dbReference>
<evidence type="ECO:0000256" key="1">
    <source>
        <dbReference type="SAM" id="MobiDB-lite"/>
    </source>
</evidence>
<reference evidence="2 3" key="1">
    <citation type="journal article" date="2013" name="Chin. Sci. Bull.">
        <title>Genome survey uncovers the secrets of sex and lifestyle in caterpillar fungus.</title>
        <authorList>
            <person name="Hu X."/>
            <person name="Zhang Y."/>
            <person name="Xiao G."/>
            <person name="Zheng P."/>
            <person name="Xia Y."/>
            <person name="Zhang X."/>
            <person name="St Leger R.J."/>
            <person name="Liu X."/>
            <person name="Wang C."/>
        </authorList>
    </citation>
    <scope>NUCLEOTIDE SEQUENCE [LARGE SCALE GENOMIC DNA]</scope>
    <source>
        <strain evidence="3">Co18 / CGMCC 3.14243</strain>
        <tissue evidence="2">Fruit-body</tissue>
    </source>
</reference>
<proteinExistence type="predicted"/>
<dbReference type="EMBL" id="KE652197">
    <property type="protein sequence ID" value="EQL03711.1"/>
    <property type="molecule type" value="Genomic_DNA"/>
</dbReference>
<organism evidence="2 3">
    <name type="scientific">Ophiocordyceps sinensis (strain Co18 / CGMCC 3.14243)</name>
    <name type="common">Yarsagumba caterpillar fungus</name>
    <name type="synonym">Hirsutella sinensis</name>
    <dbReference type="NCBI Taxonomy" id="911162"/>
    <lineage>
        <taxon>Eukaryota</taxon>
        <taxon>Fungi</taxon>
        <taxon>Dikarya</taxon>
        <taxon>Ascomycota</taxon>
        <taxon>Pezizomycotina</taxon>
        <taxon>Sordariomycetes</taxon>
        <taxon>Hypocreomycetidae</taxon>
        <taxon>Hypocreales</taxon>
        <taxon>Ophiocordycipitaceae</taxon>
        <taxon>Ophiocordyceps</taxon>
    </lineage>
</organism>